<dbReference type="PANTHER" id="PTHR46929">
    <property type="entry name" value="EXPRESSED PROTEIN"/>
    <property type="match status" value="1"/>
</dbReference>
<proteinExistence type="predicted"/>
<dbReference type="EMBL" id="JAACJM010000009">
    <property type="protein sequence ID" value="KAF5371196.1"/>
    <property type="molecule type" value="Genomic_DNA"/>
</dbReference>
<evidence type="ECO:0000256" key="1">
    <source>
        <dbReference type="SAM" id="MobiDB-lite"/>
    </source>
</evidence>
<reference evidence="3 4" key="1">
    <citation type="journal article" date="2020" name="ISME J.">
        <title>Uncovering the hidden diversity of litter-decomposition mechanisms in mushroom-forming fungi.</title>
        <authorList>
            <person name="Floudas D."/>
            <person name="Bentzer J."/>
            <person name="Ahren D."/>
            <person name="Johansson T."/>
            <person name="Persson P."/>
            <person name="Tunlid A."/>
        </authorList>
    </citation>
    <scope>NUCLEOTIDE SEQUENCE [LARGE SCALE GENOMIC DNA]</scope>
    <source>
        <strain evidence="3 4">CBS 291.85</strain>
    </source>
</reference>
<comment type="caution">
    <text evidence="3">The sequence shown here is derived from an EMBL/GenBank/DDBJ whole genome shotgun (WGS) entry which is preliminary data.</text>
</comment>
<dbReference type="OrthoDB" id="76215at2759"/>
<feature type="compositionally biased region" description="Pro residues" evidence="1">
    <location>
        <begin position="219"/>
        <end position="229"/>
    </location>
</feature>
<feature type="region of interest" description="Disordered" evidence="1">
    <location>
        <begin position="182"/>
        <end position="234"/>
    </location>
</feature>
<keyword evidence="4" id="KW-1185">Reference proteome</keyword>
<organism evidence="3 4">
    <name type="scientific">Tetrapyrgos nigripes</name>
    <dbReference type="NCBI Taxonomy" id="182062"/>
    <lineage>
        <taxon>Eukaryota</taxon>
        <taxon>Fungi</taxon>
        <taxon>Dikarya</taxon>
        <taxon>Basidiomycota</taxon>
        <taxon>Agaricomycotina</taxon>
        <taxon>Agaricomycetes</taxon>
        <taxon>Agaricomycetidae</taxon>
        <taxon>Agaricales</taxon>
        <taxon>Marasmiineae</taxon>
        <taxon>Marasmiaceae</taxon>
        <taxon>Tetrapyrgos</taxon>
    </lineage>
</organism>
<accession>A0A8H5LVU3</accession>
<feature type="domain" description="Myb/SANT-like" evidence="2">
    <location>
        <begin position="48"/>
        <end position="146"/>
    </location>
</feature>
<evidence type="ECO:0000313" key="3">
    <source>
        <dbReference type="EMBL" id="KAF5371196.1"/>
    </source>
</evidence>
<dbReference type="InterPro" id="IPR024752">
    <property type="entry name" value="Myb/SANT-like_dom"/>
</dbReference>
<gene>
    <name evidence="3" type="ORF">D9758_004157</name>
</gene>
<protein>
    <recommendedName>
        <fullName evidence="2">Myb/SANT-like domain-containing protein</fullName>
    </recommendedName>
</protein>
<feature type="region of interest" description="Disordered" evidence="1">
    <location>
        <begin position="248"/>
        <end position="275"/>
    </location>
</feature>
<feature type="compositionally biased region" description="Low complexity" evidence="1">
    <location>
        <begin position="184"/>
        <end position="199"/>
    </location>
</feature>
<dbReference type="Proteomes" id="UP000559256">
    <property type="component" value="Unassembled WGS sequence"/>
</dbReference>
<dbReference type="AlphaFoldDB" id="A0A8H5LVU3"/>
<name>A0A8H5LVU3_9AGAR</name>
<evidence type="ECO:0000259" key="2">
    <source>
        <dbReference type="Pfam" id="PF12776"/>
    </source>
</evidence>
<sequence>MYCNSNGCGCKVEVKQKTQKLLKSRYINTKACGHEAKVWLSHFLMQAKWSNSDVDIMIDELKNQKAQGNQSQSGWKPDTWTTVSKRIIAEGSQEGAEKNPKKCSDKYGTLKAQYKTVHYIRTKASGFGWDEQKQMVVATDEWWDRHLEKFPDDSKWRTTPFPWYDDMFILVDGKIATGDNVFHAGTASQPSSQPSSTGSQVVLPLEPSQSQEELIDWPSTPPASAPPPSSNSNLTVLASVSTAVPISTPARKRLRADSDPFTPPKSQKRGKGDQLGDIASGLHSIGRGLAANEPTPKRRRKAIALLEEDADFSPDSKRKVLRVFRREVNIADTFLSISDKETRTGYLLDELVDIDYI</sequence>
<dbReference type="PANTHER" id="PTHR46929:SF3">
    <property type="entry name" value="MYB_SANT-LIKE DOMAIN-CONTAINING PROTEIN"/>
    <property type="match status" value="1"/>
</dbReference>
<evidence type="ECO:0000313" key="4">
    <source>
        <dbReference type="Proteomes" id="UP000559256"/>
    </source>
</evidence>
<dbReference type="Pfam" id="PF12776">
    <property type="entry name" value="Myb_DNA-bind_3"/>
    <property type="match status" value="1"/>
</dbReference>